<evidence type="ECO:0000256" key="7">
    <source>
        <dbReference type="ARBA" id="ARBA00022777"/>
    </source>
</evidence>
<evidence type="ECO:0000256" key="4">
    <source>
        <dbReference type="ARBA" id="ARBA00022679"/>
    </source>
</evidence>
<comment type="function">
    <text evidence="11 12">Phosphorylation of dTMP to form dTDP in both de novo and salvage pathways of dTTP synthesis.</text>
</comment>
<feature type="binding site" evidence="12">
    <location>
        <begin position="11"/>
        <end position="18"/>
    </location>
    <ligand>
        <name>ATP</name>
        <dbReference type="ChEBI" id="CHEBI:30616"/>
    </ligand>
</feature>
<sequence>MTNGRFISLEGGEGTGKSTQAKALGAALEARGLTAHLTREPGGTPGAETIRQLLLSGHDDKWNMRTEAMLFAAARAEHCATLIKPAIARGDWVICDRFIDSSRAYQTVSGVLGDDDIMKIHQVGSDGFMPDRTFILDLPEDIAARRANARDRGDSDRIGGRDSGYHSAVMANFRRYATEEPTRVKLIDASAAPDAITSALLDNLADLLS</sequence>
<dbReference type="AlphaFoldDB" id="A0A6H2DIS8"/>
<dbReference type="SUPFAM" id="SSF52540">
    <property type="entry name" value="P-loop containing nucleoside triphosphate hydrolases"/>
    <property type="match status" value="1"/>
</dbReference>
<dbReference type="Gene3D" id="3.40.50.300">
    <property type="entry name" value="P-loop containing nucleotide triphosphate hydrolases"/>
    <property type="match status" value="1"/>
</dbReference>
<organism evidence="14 15">
    <name type="scientific">Parasphingorhabdus halotolerans</name>
    <dbReference type="NCBI Taxonomy" id="2725558"/>
    <lineage>
        <taxon>Bacteria</taxon>
        <taxon>Pseudomonadati</taxon>
        <taxon>Pseudomonadota</taxon>
        <taxon>Alphaproteobacteria</taxon>
        <taxon>Sphingomonadales</taxon>
        <taxon>Sphingomonadaceae</taxon>
        <taxon>Parasphingorhabdus</taxon>
    </lineage>
</organism>
<evidence type="ECO:0000256" key="2">
    <source>
        <dbReference type="ARBA" id="ARBA00012980"/>
    </source>
</evidence>
<evidence type="ECO:0000256" key="10">
    <source>
        <dbReference type="ARBA" id="ARBA00048743"/>
    </source>
</evidence>
<evidence type="ECO:0000256" key="12">
    <source>
        <dbReference type="HAMAP-Rule" id="MF_00165"/>
    </source>
</evidence>
<dbReference type="GO" id="GO:0006233">
    <property type="term" value="P:dTDP biosynthetic process"/>
    <property type="evidence" value="ECO:0007669"/>
    <property type="project" value="InterPro"/>
</dbReference>
<dbReference type="EC" id="2.7.4.9" evidence="2 12"/>
<dbReference type="Pfam" id="PF02223">
    <property type="entry name" value="Thymidylate_kin"/>
    <property type="match status" value="1"/>
</dbReference>
<keyword evidence="6 12" id="KW-0547">Nucleotide-binding</keyword>
<evidence type="ECO:0000256" key="9">
    <source>
        <dbReference type="ARBA" id="ARBA00029962"/>
    </source>
</evidence>
<dbReference type="GO" id="GO:0006235">
    <property type="term" value="P:dTTP biosynthetic process"/>
    <property type="evidence" value="ECO:0007669"/>
    <property type="project" value="UniProtKB-UniRule"/>
</dbReference>
<dbReference type="InterPro" id="IPR018094">
    <property type="entry name" value="Thymidylate_kinase"/>
</dbReference>
<keyword evidence="15" id="KW-1185">Reference proteome</keyword>
<evidence type="ECO:0000256" key="1">
    <source>
        <dbReference type="ARBA" id="ARBA00009776"/>
    </source>
</evidence>
<dbReference type="InterPro" id="IPR018095">
    <property type="entry name" value="Thymidylate_kin_CS"/>
</dbReference>
<evidence type="ECO:0000256" key="6">
    <source>
        <dbReference type="ARBA" id="ARBA00022741"/>
    </source>
</evidence>
<proteinExistence type="inferred from homology"/>
<reference evidence="14 15" key="1">
    <citation type="submission" date="2020-04" db="EMBL/GenBank/DDBJ databases">
        <title>Genome sequence for Sphingorhabdus sp. strain M1.</title>
        <authorList>
            <person name="Park S.-J."/>
        </authorList>
    </citation>
    <scope>NUCLEOTIDE SEQUENCE [LARGE SCALE GENOMIC DNA]</scope>
    <source>
        <strain evidence="14 15">JK6</strain>
    </source>
</reference>
<dbReference type="NCBIfam" id="TIGR00041">
    <property type="entry name" value="DTMP_kinase"/>
    <property type="match status" value="1"/>
</dbReference>
<evidence type="ECO:0000256" key="3">
    <source>
        <dbReference type="ARBA" id="ARBA00017144"/>
    </source>
</evidence>
<keyword evidence="8 12" id="KW-0067">ATP-binding</keyword>
<feature type="domain" description="Thymidylate kinase-like" evidence="13">
    <location>
        <begin position="9"/>
        <end position="196"/>
    </location>
</feature>
<accession>A0A6H2DIS8</accession>
<dbReference type="PROSITE" id="PS01331">
    <property type="entry name" value="THYMIDYLATE_KINASE"/>
    <property type="match status" value="1"/>
</dbReference>
<dbReference type="Proteomes" id="UP000501600">
    <property type="component" value="Chromosome"/>
</dbReference>
<dbReference type="FunFam" id="3.40.50.300:FF:000225">
    <property type="entry name" value="Thymidylate kinase"/>
    <property type="match status" value="1"/>
</dbReference>
<dbReference type="InterPro" id="IPR039430">
    <property type="entry name" value="Thymidylate_kin-like_dom"/>
</dbReference>
<dbReference type="EMBL" id="CP051217">
    <property type="protein sequence ID" value="QJB68234.1"/>
    <property type="molecule type" value="Genomic_DNA"/>
</dbReference>
<dbReference type="CDD" id="cd01672">
    <property type="entry name" value="TMPK"/>
    <property type="match status" value="1"/>
</dbReference>
<evidence type="ECO:0000256" key="8">
    <source>
        <dbReference type="ARBA" id="ARBA00022840"/>
    </source>
</evidence>
<dbReference type="HAMAP" id="MF_00165">
    <property type="entry name" value="Thymidylate_kinase"/>
    <property type="match status" value="1"/>
</dbReference>
<dbReference type="KEGG" id="phao:HF685_02050"/>
<evidence type="ECO:0000313" key="14">
    <source>
        <dbReference type="EMBL" id="QJB68234.1"/>
    </source>
</evidence>
<name>A0A6H2DIS8_9SPHN</name>
<gene>
    <name evidence="12 14" type="primary">tmk</name>
    <name evidence="14" type="ORF">HF685_02050</name>
</gene>
<dbReference type="GO" id="GO:0006227">
    <property type="term" value="P:dUDP biosynthetic process"/>
    <property type="evidence" value="ECO:0007669"/>
    <property type="project" value="TreeGrafter"/>
</dbReference>
<comment type="similarity">
    <text evidence="1 12">Belongs to the thymidylate kinase family.</text>
</comment>
<evidence type="ECO:0000313" key="15">
    <source>
        <dbReference type="Proteomes" id="UP000501600"/>
    </source>
</evidence>
<evidence type="ECO:0000256" key="5">
    <source>
        <dbReference type="ARBA" id="ARBA00022727"/>
    </source>
</evidence>
<comment type="catalytic activity">
    <reaction evidence="10 12">
        <text>dTMP + ATP = dTDP + ADP</text>
        <dbReference type="Rhea" id="RHEA:13517"/>
        <dbReference type="ChEBI" id="CHEBI:30616"/>
        <dbReference type="ChEBI" id="CHEBI:58369"/>
        <dbReference type="ChEBI" id="CHEBI:63528"/>
        <dbReference type="ChEBI" id="CHEBI:456216"/>
        <dbReference type="EC" id="2.7.4.9"/>
    </reaction>
</comment>
<evidence type="ECO:0000256" key="11">
    <source>
        <dbReference type="ARBA" id="ARBA00057735"/>
    </source>
</evidence>
<dbReference type="RefSeq" id="WP_168818078.1">
    <property type="nucleotide sequence ID" value="NZ_CP051217.1"/>
</dbReference>
<dbReference type="PANTHER" id="PTHR10344">
    <property type="entry name" value="THYMIDYLATE KINASE"/>
    <property type="match status" value="1"/>
</dbReference>
<dbReference type="GO" id="GO:0005829">
    <property type="term" value="C:cytosol"/>
    <property type="evidence" value="ECO:0007669"/>
    <property type="project" value="TreeGrafter"/>
</dbReference>
<dbReference type="InterPro" id="IPR027417">
    <property type="entry name" value="P-loop_NTPase"/>
</dbReference>
<evidence type="ECO:0000259" key="13">
    <source>
        <dbReference type="Pfam" id="PF02223"/>
    </source>
</evidence>
<keyword evidence="5 12" id="KW-0545">Nucleotide biosynthesis</keyword>
<keyword evidence="7 12" id="KW-0418">Kinase</keyword>
<protein>
    <recommendedName>
        <fullName evidence="3 12">Thymidylate kinase</fullName>
        <ecNumber evidence="2 12">2.7.4.9</ecNumber>
    </recommendedName>
    <alternativeName>
        <fullName evidence="9 12">dTMP kinase</fullName>
    </alternativeName>
</protein>
<dbReference type="GO" id="GO:0005524">
    <property type="term" value="F:ATP binding"/>
    <property type="evidence" value="ECO:0007669"/>
    <property type="project" value="UniProtKB-UniRule"/>
</dbReference>
<keyword evidence="4 12" id="KW-0808">Transferase</keyword>
<dbReference type="PANTHER" id="PTHR10344:SF4">
    <property type="entry name" value="UMP-CMP KINASE 2, MITOCHONDRIAL"/>
    <property type="match status" value="1"/>
</dbReference>
<dbReference type="GO" id="GO:0004798">
    <property type="term" value="F:dTMP kinase activity"/>
    <property type="evidence" value="ECO:0007669"/>
    <property type="project" value="UniProtKB-UniRule"/>
</dbReference>